<sequence>MKPTPPKTSSSAFKFFREGTWGWKVALAYDIFMMVLIVINLFCLSANAILMSDFGQWLFDFIRLPEILQFYKAELRPWVIITEGWFTTFLIGELLVRWLIAIVLRHHARWWFFPFIHWYEILAIVPQLRFLRLLRAVAIGYNLHSHGFKVIPSRWYKRGNFYYNLVMEELTSRIVVTVLDGIKRELTTSTTHRQLIDDLVEHHRQLFAIALADILQETLGKELQAQRYMISKNVGQVVNKAIEDTPELTRLLRLIPIVGSRMEQQIQSIGQRLGENITQGLIDPFTHTDYSKDNPTFAMISEKISQIQIEQNPNIDKLVESAVFETLEAVRKQVKIKQWQQILEENEQNQRSTYL</sequence>
<evidence type="ECO:0000313" key="3">
    <source>
        <dbReference type="Proteomes" id="UP000503505"/>
    </source>
</evidence>
<dbReference type="Proteomes" id="UP000503505">
    <property type="component" value="Chromosome"/>
</dbReference>
<dbReference type="EMBL" id="CP044463">
    <property type="protein sequence ID" value="QIC67985.1"/>
    <property type="molecule type" value="Genomic_DNA"/>
</dbReference>
<proteinExistence type="predicted"/>
<reference evidence="2 3" key="1">
    <citation type="submission" date="2019-09" db="EMBL/GenBank/DDBJ databases">
        <title>Non-baumannii Acinetobacter spp. carrying blaNDM-1 isolated in China.</title>
        <authorList>
            <person name="Cui C."/>
            <person name="Chen C."/>
            <person name="Sun J."/>
            <person name="Liu Y."/>
        </authorList>
    </citation>
    <scope>NUCLEOTIDE SEQUENCE [LARGE SCALE GENOMIC DNA]</scope>
    <source>
        <strain evidence="2 3">HZE23-1</strain>
    </source>
</reference>
<dbReference type="AlphaFoldDB" id="A0AAE6WVY6"/>
<name>A0AAE6WVY6_9GAMM</name>
<keyword evidence="1" id="KW-1133">Transmembrane helix</keyword>
<protein>
    <submittedName>
        <fullName evidence="2">Preprotein translocase subunit SecA</fullName>
    </submittedName>
</protein>
<evidence type="ECO:0000256" key="1">
    <source>
        <dbReference type="SAM" id="Phobius"/>
    </source>
</evidence>
<keyword evidence="1" id="KW-0472">Membrane</keyword>
<accession>A0AAE6WVY6</accession>
<dbReference type="RefSeq" id="WP_163171960.1">
    <property type="nucleotide sequence ID" value="NZ_CP044463.1"/>
</dbReference>
<keyword evidence="1" id="KW-0812">Transmembrane</keyword>
<evidence type="ECO:0000313" key="2">
    <source>
        <dbReference type="EMBL" id="QIC67985.1"/>
    </source>
</evidence>
<gene>
    <name evidence="2" type="ORF">FSC10_11755</name>
</gene>
<organism evidence="2 3">
    <name type="scientific">Acinetobacter schindleri</name>
    <dbReference type="NCBI Taxonomy" id="108981"/>
    <lineage>
        <taxon>Bacteria</taxon>
        <taxon>Pseudomonadati</taxon>
        <taxon>Pseudomonadota</taxon>
        <taxon>Gammaproteobacteria</taxon>
        <taxon>Moraxellales</taxon>
        <taxon>Moraxellaceae</taxon>
        <taxon>Acinetobacter</taxon>
    </lineage>
</organism>
<feature type="transmembrane region" description="Helical" evidence="1">
    <location>
        <begin position="85"/>
        <end position="104"/>
    </location>
</feature>
<feature type="transmembrane region" description="Helical" evidence="1">
    <location>
        <begin position="21"/>
        <end position="50"/>
    </location>
</feature>